<sequence length="429" mass="45040">MSDGLRPLIDHEEGFVIQGGVGGIRFQWEELEEAARLLRLLASQVGAVALDLAFLDRDLGALPWLVMRVGPAAAVAGRQYQSALGQVHAAATSAQENNRALESTGVRLGTSVQAYRLADGVVRAATEGVRAGSALMAREAAREALDRGALSAGPIDLRRRATAPEVPFTGTVEGVLDRVAAVENDDPGTFEVLRTGPDGHPNFVVVLPGTQSGRVDGREGANPFDVGGIAEALAEDSRFLEEAVGTALERAGAEAGDPVLLAGYSQGGLHAVNLAGSDALGDRFDVQLVVTIGSPTGWHETGSGEYLHLEHRDDAVPGLDTVLNEDDRHRTTVRLGNPVPELGRRPDGSTEPWGLGPAHKVENYLQGARLVDASDALSLAPAVALLAAAGASGTARRYSFTALRRREGGAAPERRGPRGEAERGSRLWP</sequence>
<feature type="compositionally biased region" description="Basic and acidic residues" evidence="1">
    <location>
        <begin position="404"/>
        <end position="429"/>
    </location>
</feature>
<evidence type="ECO:0000256" key="1">
    <source>
        <dbReference type="SAM" id="MobiDB-lite"/>
    </source>
</evidence>
<name>A0A5D0XW36_9MICC</name>
<feature type="region of interest" description="Disordered" evidence="1">
    <location>
        <begin position="402"/>
        <end position="429"/>
    </location>
</feature>
<dbReference type="OrthoDB" id="5095936at2"/>
<comment type="caution">
    <text evidence="2">The sequence shown here is derived from an EMBL/GenBank/DDBJ whole genome shotgun (WGS) entry which is preliminary data.</text>
</comment>
<organism evidence="2 3">
    <name type="scientific">Arthrobacter echini</name>
    <dbReference type="NCBI Taxonomy" id="1529066"/>
    <lineage>
        <taxon>Bacteria</taxon>
        <taxon>Bacillati</taxon>
        <taxon>Actinomycetota</taxon>
        <taxon>Actinomycetes</taxon>
        <taxon>Micrococcales</taxon>
        <taxon>Micrococcaceae</taxon>
        <taxon>Arthrobacter</taxon>
    </lineage>
</organism>
<dbReference type="RefSeq" id="WP_148599749.1">
    <property type="nucleotide sequence ID" value="NZ_VSLD01000001.1"/>
</dbReference>
<dbReference type="InterPro" id="IPR029058">
    <property type="entry name" value="AB_hydrolase_fold"/>
</dbReference>
<dbReference type="AlphaFoldDB" id="A0A5D0XW36"/>
<evidence type="ECO:0008006" key="4">
    <source>
        <dbReference type="Google" id="ProtNLM"/>
    </source>
</evidence>
<proteinExistence type="predicted"/>
<feature type="region of interest" description="Disordered" evidence="1">
    <location>
        <begin position="333"/>
        <end position="355"/>
    </location>
</feature>
<dbReference type="SUPFAM" id="SSF53474">
    <property type="entry name" value="alpha/beta-Hydrolases"/>
    <property type="match status" value="1"/>
</dbReference>
<accession>A0A5D0XW36</accession>
<dbReference type="Proteomes" id="UP000323410">
    <property type="component" value="Unassembled WGS sequence"/>
</dbReference>
<protein>
    <recommendedName>
        <fullName evidence="4">PE-PPE domain-containing protein</fullName>
    </recommendedName>
</protein>
<evidence type="ECO:0000313" key="2">
    <source>
        <dbReference type="EMBL" id="TYD00447.1"/>
    </source>
</evidence>
<gene>
    <name evidence="2" type="ORF">FQ377_03110</name>
</gene>
<evidence type="ECO:0000313" key="3">
    <source>
        <dbReference type="Proteomes" id="UP000323410"/>
    </source>
</evidence>
<keyword evidence="3" id="KW-1185">Reference proteome</keyword>
<dbReference type="EMBL" id="VSLD01000001">
    <property type="protein sequence ID" value="TYD00447.1"/>
    <property type="molecule type" value="Genomic_DNA"/>
</dbReference>
<reference evidence="2 3" key="1">
    <citation type="submission" date="2019-08" db="EMBL/GenBank/DDBJ databases">
        <title>Genone of Arthrobacter echini P9.</title>
        <authorList>
            <person name="Bowman J.P."/>
        </authorList>
    </citation>
    <scope>NUCLEOTIDE SEQUENCE [LARGE SCALE GENOMIC DNA]</scope>
    <source>
        <strain evidence="2 3">P9</strain>
    </source>
</reference>